<evidence type="ECO:0000256" key="1">
    <source>
        <dbReference type="SAM" id="Phobius"/>
    </source>
</evidence>
<feature type="transmembrane region" description="Helical" evidence="1">
    <location>
        <begin position="122"/>
        <end position="141"/>
    </location>
</feature>
<dbReference type="STRING" id="915059.NH26_22775"/>
<sequence length="145" mass="16713">MWLYSIVTYLHFISIFIMFSSLIVEMSIIKGTMNWKSILILRKADLFYIIFSGLTICTGLLRMYNYGKGEDYYLSNSLFILKFSLFILVGLLSIYPSVSFFRIKKSKNGLVKIKHFISIKTMILIEMILLLFIPLLGVLVAKGIS</sequence>
<dbReference type="InterPro" id="IPR018706">
    <property type="entry name" value="DUF2214_membrane"/>
</dbReference>
<dbReference type="Proteomes" id="UP000179797">
    <property type="component" value="Unassembled WGS sequence"/>
</dbReference>
<feature type="transmembrane region" description="Helical" evidence="1">
    <location>
        <begin position="6"/>
        <end position="25"/>
    </location>
</feature>
<comment type="caution">
    <text evidence="2">The sequence shown here is derived from an EMBL/GenBank/DDBJ whole genome shotgun (WGS) entry which is preliminary data.</text>
</comment>
<dbReference type="EMBL" id="JRYR02000002">
    <property type="protein sequence ID" value="OHX64417.1"/>
    <property type="molecule type" value="Genomic_DNA"/>
</dbReference>
<protein>
    <recommendedName>
        <fullName evidence="4">DUF2214 domain-containing protein</fullName>
    </recommendedName>
</protein>
<feature type="transmembrane region" description="Helical" evidence="1">
    <location>
        <begin position="46"/>
        <end position="67"/>
    </location>
</feature>
<reference evidence="2 3" key="1">
    <citation type="journal article" date="2012" name="Int. J. Syst. Evol. Microbiol.">
        <title>Flammeovirga pacifica sp. nov., isolated from deep-sea sediment.</title>
        <authorList>
            <person name="Xu H."/>
            <person name="Fu Y."/>
            <person name="Yang N."/>
            <person name="Ding Z."/>
            <person name="Lai Q."/>
            <person name="Zeng R."/>
        </authorList>
    </citation>
    <scope>NUCLEOTIDE SEQUENCE [LARGE SCALE GENOMIC DNA]</scope>
    <source>
        <strain evidence="3">DSM 24597 / LMG 26175 / WPAGA1</strain>
    </source>
</reference>
<organism evidence="2 3">
    <name type="scientific">Flammeovirga pacifica</name>
    <dbReference type="NCBI Taxonomy" id="915059"/>
    <lineage>
        <taxon>Bacteria</taxon>
        <taxon>Pseudomonadati</taxon>
        <taxon>Bacteroidota</taxon>
        <taxon>Cytophagia</taxon>
        <taxon>Cytophagales</taxon>
        <taxon>Flammeovirgaceae</taxon>
        <taxon>Flammeovirga</taxon>
    </lineage>
</organism>
<keyword evidence="1" id="KW-0812">Transmembrane</keyword>
<evidence type="ECO:0008006" key="4">
    <source>
        <dbReference type="Google" id="ProtNLM"/>
    </source>
</evidence>
<evidence type="ECO:0000313" key="3">
    <source>
        <dbReference type="Proteomes" id="UP000179797"/>
    </source>
</evidence>
<dbReference type="Pfam" id="PF09980">
    <property type="entry name" value="DUF2214"/>
    <property type="match status" value="1"/>
</dbReference>
<feature type="transmembrane region" description="Helical" evidence="1">
    <location>
        <begin position="79"/>
        <end position="101"/>
    </location>
</feature>
<evidence type="ECO:0000313" key="2">
    <source>
        <dbReference type="EMBL" id="OHX64417.1"/>
    </source>
</evidence>
<keyword evidence="1" id="KW-0472">Membrane</keyword>
<keyword evidence="3" id="KW-1185">Reference proteome</keyword>
<name>A0A1S1YTR1_FLAPC</name>
<accession>A0A1S1YTR1</accession>
<keyword evidence="1" id="KW-1133">Transmembrane helix</keyword>
<dbReference type="RefSeq" id="WP_044220446.1">
    <property type="nucleotide sequence ID" value="NZ_JRYR02000002.1"/>
</dbReference>
<gene>
    <name evidence="2" type="ORF">NH26_22775</name>
</gene>
<proteinExistence type="predicted"/>
<dbReference type="AlphaFoldDB" id="A0A1S1YTR1"/>